<gene>
    <name evidence="2" type="ORF">WH50_15245</name>
</gene>
<dbReference type="EMBL" id="LAPT01000076">
    <property type="protein sequence ID" value="PXF30424.1"/>
    <property type="molecule type" value="Genomic_DNA"/>
</dbReference>
<evidence type="ECO:0000256" key="1">
    <source>
        <dbReference type="SAM" id="Phobius"/>
    </source>
</evidence>
<organism evidence="2 3">
    <name type="scientific">Pokkaliibacter plantistimulans</name>
    <dbReference type="NCBI Taxonomy" id="1635171"/>
    <lineage>
        <taxon>Bacteria</taxon>
        <taxon>Pseudomonadati</taxon>
        <taxon>Pseudomonadota</taxon>
        <taxon>Gammaproteobacteria</taxon>
        <taxon>Oceanospirillales</taxon>
        <taxon>Balneatrichaceae</taxon>
        <taxon>Pokkaliibacter</taxon>
    </lineage>
</organism>
<keyword evidence="1" id="KW-1133">Transmembrane helix</keyword>
<keyword evidence="3" id="KW-1185">Reference proteome</keyword>
<name>A0ABX5LUT3_9GAMM</name>
<feature type="transmembrane region" description="Helical" evidence="1">
    <location>
        <begin position="90"/>
        <end position="117"/>
    </location>
</feature>
<comment type="caution">
    <text evidence="2">The sequence shown here is derived from an EMBL/GenBank/DDBJ whole genome shotgun (WGS) entry which is preliminary data.</text>
</comment>
<proteinExistence type="predicted"/>
<evidence type="ECO:0000313" key="3">
    <source>
        <dbReference type="Proteomes" id="UP000248090"/>
    </source>
</evidence>
<dbReference type="Proteomes" id="UP000248090">
    <property type="component" value="Unassembled WGS sequence"/>
</dbReference>
<keyword evidence="1" id="KW-0472">Membrane</keyword>
<accession>A0ABX5LUT3</accession>
<keyword evidence="1" id="KW-0812">Transmembrane</keyword>
<reference evidence="2 3" key="1">
    <citation type="submission" date="2015-03" db="EMBL/GenBank/DDBJ databases">
        <authorList>
            <person name="Krishnan R."/>
            <person name="Midha S."/>
            <person name="Patil P.B."/>
            <person name="Rameshkumar N."/>
        </authorList>
    </citation>
    <scope>NUCLEOTIDE SEQUENCE [LARGE SCALE GENOMIC DNA]</scope>
    <source>
        <strain evidence="2 3">L1E11</strain>
    </source>
</reference>
<evidence type="ECO:0000313" key="2">
    <source>
        <dbReference type="EMBL" id="PXF30424.1"/>
    </source>
</evidence>
<feature type="transmembrane region" description="Helical" evidence="1">
    <location>
        <begin position="53"/>
        <end position="78"/>
    </location>
</feature>
<protein>
    <submittedName>
        <fullName evidence="2">Uncharacterized protein</fullName>
    </submittedName>
</protein>
<sequence>MIGMTQETNDVNEAMRNLEDVTPENFWEKREAYRAWHYQQAWRDLRWYSVGSLVWWLMLRLFLCGVVYAVALVGWLVILDALFADGELLAAGGLTWATAGAFWIGSALLLFVGWWGVRPWQSPVAQRVAQEMDRWWDQHGDKLPMTSLKRAAVSEANKA</sequence>